<dbReference type="PRINTS" id="PR01217">
    <property type="entry name" value="PRICHEXTENSN"/>
</dbReference>
<feature type="compositionally biased region" description="Polar residues" evidence="1">
    <location>
        <begin position="567"/>
        <end position="581"/>
    </location>
</feature>
<dbReference type="InterPro" id="IPR039726">
    <property type="entry name" value="Prp40-like"/>
</dbReference>
<protein>
    <submittedName>
        <fullName evidence="3">Pre-mRNA-processing factor 40 homolog A</fullName>
    </submittedName>
</protein>
<dbReference type="SUPFAM" id="SSF51045">
    <property type="entry name" value="WW domain"/>
    <property type="match status" value="2"/>
</dbReference>
<evidence type="ECO:0000259" key="2">
    <source>
        <dbReference type="PROSITE" id="PS50020"/>
    </source>
</evidence>
<feature type="compositionally biased region" description="Pro residues" evidence="1">
    <location>
        <begin position="242"/>
        <end position="258"/>
    </location>
</feature>
<feature type="compositionally biased region" description="Pro residues" evidence="1">
    <location>
        <begin position="266"/>
        <end position="290"/>
    </location>
</feature>
<feature type="compositionally biased region" description="Low complexity" evidence="1">
    <location>
        <begin position="308"/>
        <end position="334"/>
    </location>
</feature>
<feature type="region of interest" description="Disordered" evidence="1">
    <location>
        <begin position="139"/>
        <end position="379"/>
    </location>
</feature>
<dbReference type="PROSITE" id="PS01159">
    <property type="entry name" value="WW_DOMAIN_1"/>
    <property type="match status" value="2"/>
</dbReference>
<organism evidence="3">
    <name type="scientific">Schistocephalus solidus</name>
    <name type="common">Tapeworm</name>
    <dbReference type="NCBI Taxonomy" id="70667"/>
    <lineage>
        <taxon>Eukaryota</taxon>
        <taxon>Metazoa</taxon>
        <taxon>Spiralia</taxon>
        <taxon>Lophotrochozoa</taxon>
        <taxon>Platyhelminthes</taxon>
        <taxon>Cestoda</taxon>
        <taxon>Eucestoda</taxon>
        <taxon>Diphyllobothriidea</taxon>
        <taxon>Diphyllobothriidae</taxon>
        <taxon>Schistocephalus</taxon>
    </lineage>
</organism>
<dbReference type="AlphaFoldDB" id="A0A0X3NS33"/>
<feature type="region of interest" description="Disordered" evidence="1">
    <location>
        <begin position="1"/>
        <end position="57"/>
    </location>
</feature>
<dbReference type="Pfam" id="PF00397">
    <property type="entry name" value="WW"/>
    <property type="match status" value="2"/>
</dbReference>
<dbReference type="CDD" id="cd00201">
    <property type="entry name" value="WW"/>
    <property type="match status" value="2"/>
</dbReference>
<dbReference type="Gene3D" id="2.20.70.10">
    <property type="match status" value="2"/>
</dbReference>
<reference evidence="3" key="1">
    <citation type="submission" date="2016-01" db="EMBL/GenBank/DDBJ databases">
        <title>Reference transcriptome for the parasite Schistocephalus solidus: insights into the molecular evolution of parasitism.</title>
        <authorList>
            <person name="Hebert F.O."/>
            <person name="Grambauer S."/>
            <person name="Barber I."/>
            <person name="Landry C.R."/>
            <person name="Aubin-Horth N."/>
        </authorList>
    </citation>
    <scope>NUCLEOTIDE SEQUENCE</scope>
</reference>
<dbReference type="EMBL" id="GEEE01020820">
    <property type="protein sequence ID" value="JAP42405.1"/>
    <property type="molecule type" value="Transcribed_RNA"/>
</dbReference>
<dbReference type="PANTHER" id="PTHR11864:SF0">
    <property type="entry name" value="PRP40 PRE-MRNA PROCESSING FACTOR 40 HOMOLOG A (YEAST)"/>
    <property type="match status" value="1"/>
</dbReference>
<feature type="region of interest" description="Disordered" evidence="1">
    <location>
        <begin position="561"/>
        <end position="581"/>
    </location>
</feature>
<evidence type="ECO:0000256" key="1">
    <source>
        <dbReference type="SAM" id="MobiDB-lite"/>
    </source>
</evidence>
<feature type="compositionally biased region" description="Polar residues" evidence="1">
    <location>
        <begin position="207"/>
        <end position="216"/>
    </location>
</feature>
<evidence type="ECO:0000313" key="3">
    <source>
        <dbReference type="EMBL" id="JAP42405.1"/>
    </source>
</evidence>
<dbReference type="PANTHER" id="PTHR11864">
    <property type="entry name" value="PRE-MRNA-PROCESSING PROTEIN PRP40"/>
    <property type="match status" value="1"/>
</dbReference>
<dbReference type="GO" id="GO:0045292">
    <property type="term" value="P:mRNA cis splicing, via spliceosome"/>
    <property type="evidence" value="ECO:0007669"/>
    <property type="project" value="InterPro"/>
</dbReference>
<name>A0A0X3NS33_SCHSO</name>
<feature type="non-terminal residue" evidence="3">
    <location>
        <position position="1"/>
    </location>
</feature>
<dbReference type="GO" id="GO:0071004">
    <property type="term" value="C:U2-type prespliceosome"/>
    <property type="evidence" value="ECO:0007669"/>
    <property type="project" value="TreeGrafter"/>
</dbReference>
<feature type="compositionally biased region" description="Pro residues" evidence="1">
    <location>
        <begin position="169"/>
        <end position="178"/>
    </location>
</feature>
<dbReference type="InterPro" id="IPR001202">
    <property type="entry name" value="WW_dom"/>
</dbReference>
<proteinExistence type="predicted"/>
<feature type="compositionally biased region" description="Pro residues" evidence="1">
    <location>
        <begin position="335"/>
        <end position="346"/>
    </location>
</feature>
<feature type="compositionally biased region" description="Basic and acidic residues" evidence="1">
    <location>
        <begin position="34"/>
        <end position="45"/>
    </location>
</feature>
<dbReference type="SMART" id="SM00456">
    <property type="entry name" value="WW"/>
    <property type="match status" value="2"/>
</dbReference>
<dbReference type="PROSITE" id="PS50020">
    <property type="entry name" value="WW_DOMAIN_2"/>
    <property type="match status" value="2"/>
</dbReference>
<feature type="domain" description="WW" evidence="2">
    <location>
        <begin position="522"/>
        <end position="555"/>
    </location>
</feature>
<dbReference type="GO" id="GO:0005685">
    <property type="term" value="C:U1 snRNP"/>
    <property type="evidence" value="ECO:0007669"/>
    <property type="project" value="TreeGrafter"/>
</dbReference>
<dbReference type="GO" id="GO:0003723">
    <property type="term" value="F:RNA binding"/>
    <property type="evidence" value="ECO:0007669"/>
    <property type="project" value="TreeGrafter"/>
</dbReference>
<accession>A0A0X3NS33</accession>
<feature type="domain" description="WW" evidence="2">
    <location>
        <begin position="599"/>
        <end position="632"/>
    </location>
</feature>
<gene>
    <name evidence="3" type="primary">PR40A</name>
    <name evidence="3" type="ORF">TR136341</name>
</gene>
<dbReference type="InterPro" id="IPR036020">
    <property type="entry name" value="WW_dom_sf"/>
</dbReference>
<sequence>QFQFSNMNGDNGVYVDGDHSDRNTSQEGPKTKVPRIEPRFPEHVDTTSPFRPGVPPMCRLGYNRPPLRGPRSIPVNGAPSHMPRTQMVLAFRGQGEHFMRPTRPFDGPPGSYGRPPPRFPPRFQGSYNQQDTFYNSSGRAADFRMPPPGVRSNWTEGNNPPRWLDGVQPPQPIRPPFHGPGGDCGPPANMDWRLQNGSVRPAPDLSISESGSTNSLKPLIYPDNSHRPEPNTGGPLPDGPSDNPPYLPPVGPPPPPPHGFAAPGIRMPPPPVLPPNLMPSPNLPPPPFAMPPNVTHNSASVGVPNPPSSTALSSSGSFTSNNPVNNPLFNQSLPLPFPPLPCPPPQSTSAGTGVPNFTPVSNSTTPRPPVPSYPQISFAPSSAASPATSAIATSSNQPNLIASAATPSPYSAGAPFYSPPGLYHPNIFPLGVPPPLFTPGFPQASHHLPFQPPAFMRPPPANFYAIRPAPGMLTAPKLSPQPGPTPLAVPSVPTPVPQLFPTRTLSQDLVAPVGGLLSTSTSKAEEIWVESSASGGLVYYYNMQTRETRWDRPEGVTVLRQGKTEGEQVSSKTAKPTSTESSRLVASLQTVSFTPAQKPPEVAAWKEYQSADGKPYYHNAQTGETTWEKPKVIADWETKNL</sequence>